<feature type="transmembrane region" description="Helical" evidence="16">
    <location>
        <begin position="129"/>
        <end position="151"/>
    </location>
</feature>
<keyword evidence="5 14" id="KW-0769">Symport</keyword>
<dbReference type="PROSITE" id="PS00610">
    <property type="entry name" value="NA_NEUROTRAN_SYMP_1"/>
    <property type="match status" value="1"/>
</dbReference>
<dbReference type="RefSeq" id="XP_046589864.1">
    <property type="nucleotide sequence ID" value="XM_046733908.1"/>
</dbReference>
<dbReference type="CDD" id="cd10324">
    <property type="entry name" value="SLC6sbd"/>
    <property type="match status" value="1"/>
</dbReference>
<evidence type="ECO:0000256" key="5">
    <source>
        <dbReference type="ARBA" id="ARBA00022847"/>
    </source>
</evidence>
<feature type="transmembrane region" description="Helical" evidence="16">
    <location>
        <begin position="287"/>
        <end position="310"/>
    </location>
</feature>
<evidence type="ECO:0000256" key="8">
    <source>
        <dbReference type="ARBA" id="ARBA00023053"/>
    </source>
</evidence>
<reference evidence="18" key="1">
    <citation type="submission" date="2025-08" db="UniProtKB">
        <authorList>
            <consortium name="RefSeq"/>
        </authorList>
    </citation>
    <scope>IDENTIFICATION</scope>
    <source>
        <tissue evidence="18">Thorax and Abdomen</tissue>
    </source>
</reference>
<keyword evidence="10 16" id="KW-0472">Membrane</keyword>
<dbReference type="SUPFAM" id="SSF161070">
    <property type="entry name" value="SNF-like"/>
    <property type="match status" value="1"/>
</dbReference>
<keyword evidence="11" id="KW-0325">Glycoprotein</keyword>
<dbReference type="PROSITE" id="PS00754">
    <property type="entry name" value="NA_NEUROTRAN_SYMP_2"/>
    <property type="match status" value="1"/>
</dbReference>
<keyword evidence="3 14" id="KW-0813">Transport</keyword>
<dbReference type="InterPro" id="IPR037272">
    <property type="entry name" value="SNS_sf"/>
</dbReference>
<evidence type="ECO:0000256" key="7">
    <source>
        <dbReference type="ARBA" id="ARBA00022989"/>
    </source>
</evidence>
<keyword evidence="8" id="KW-0915">Sodium</keyword>
<keyword evidence="9" id="KW-0406">Ion transport</keyword>
<name>A0ABM3FPB8_NEOLC</name>
<feature type="transmembrane region" description="Helical" evidence="16">
    <location>
        <begin position="322"/>
        <end position="345"/>
    </location>
</feature>
<comment type="function">
    <text evidence="13">Unusual broad substrate spectrum amino acid:sodium cotransporter that promotes absorption of the D isomers of essential amino acids. Neutral amino acids are the preferred substrates, especially methionine and phenylalanine.</text>
</comment>
<dbReference type="InterPro" id="IPR000175">
    <property type="entry name" value="Na/ntran_symport"/>
</dbReference>
<protein>
    <recommendedName>
        <fullName evidence="14">Transporter</fullName>
    </recommendedName>
</protein>
<evidence type="ECO:0000313" key="18">
    <source>
        <dbReference type="RefSeq" id="XP_046589864.1"/>
    </source>
</evidence>
<accession>A0ABM3FPB8</accession>
<keyword evidence="7 16" id="KW-1133">Transmembrane helix</keyword>
<dbReference type="Proteomes" id="UP000829291">
    <property type="component" value="Chromosome 3"/>
</dbReference>
<sequence length="611" mass="68535">METTKKHEDYDNAGYEEDTGAKTENPPPFQFDHPPPGPKAPERIQWGSSWEFLMSCIATSVGLGNIWRFPYTAYQNGGGAFLIPYVIVLFVVGKPFYYLEATLGQFTSQSCVNVWSVSPAMKGVGYGHALAAFWVVTYYCSLMALTIYYLFVSFQSTLPWSYCREEWAGTCVDASGSSNVTLDNTTLSSSSELYFRKIVLKEIDSIEDGIGVPSWELTLCLAVSWVCVFFVQFRGVKSAGKAAYFLALFPYVMMITLLIRALTLEGAANGILFFVTPDWHKLYQPGVWYAAITQCFFSLSVCMGAIIMFSSYNNFRHNLYRAVMIVTTLDTFTSFMAGCTIFGILGNLAHEMGTDDIGTVVRGGTGLAFISYPEALARFPAVPQLFAVLFFIMMFVLGIGSAQSLVGVIASVITDRFTSFKQMYVVGVISIIGFLLGLTYVTPGGQWILTLVDYYGGTFTAIIVGVTEVTTIFWIYGLNNFLNDVEFMLGYRPGLYWRLCWLLITPLLMIIVLVYTFAVYEDVTYNDEYFPSAAYAFGWVIFSFGIIQLIFWICLALIKKRSSSIKLTFRRAFTPNRHWGPTDPKENQDWKAFCAERRQRSTGGLRNLFLG</sequence>
<feature type="transmembrane region" description="Helical" evidence="16">
    <location>
        <begin position="424"/>
        <end position="442"/>
    </location>
</feature>
<keyword evidence="17" id="KW-1185">Reference proteome</keyword>
<dbReference type="GeneID" id="107227004"/>
<comment type="similarity">
    <text evidence="2 14">Belongs to the sodium:neurotransmitter symporter (SNF) (TC 2.A.22) family.</text>
</comment>
<evidence type="ECO:0000256" key="10">
    <source>
        <dbReference type="ARBA" id="ARBA00023136"/>
    </source>
</evidence>
<feature type="transmembrane region" description="Helical" evidence="16">
    <location>
        <begin position="243"/>
        <end position="263"/>
    </location>
</feature>
<keyword evidence="4 14" id="KW-0812">Transmembrane</keyword>
<evidence type="ECO:0000256" key="2">
    <source>
        <dbReference type="ARBA" id="ARBA00006459"/>
    </source>
</evidence>
<keyword evidence="12" id="KW-0739">Sodium transport</keyword>
<dbReference type="PROSITE" id="PS50267">
    <property type="entry name" value="NA_NEUROTRAN_SYMP_3"/>
    <property type="match status" value="1"/>
</dbReference>
<feature type="compositionally biased region" description="Pro residues" evidence="15">
    <location>
        <begin position="25"/>
        <end position="39"/>
    </location>
</feature>
<proteinExistence type="inferred from homology"/>
<feature type="transmembrane region" description="Helical" evidence="16">
    <location>
        <begin position="532"/>
        <end position="558"/>
    </location>
</feature>
<dbReference type="PANTHER" id="PTHR11616:SF321">
    <property type="entry name" value="SODIUM-DEPENDENT NUTRIENT AMINO ACID TRANSPORTER 1-RELATED"/>
    <property type="match status" value="1"/>
</dbReference>
<evidence type="ECO:0000256" key="11">
    <source>
        <dbReference type="ARBA" id="ARBA00023180"/>
    </source>
</evidence>
<evidence type="ECO:0000256" key="3">
    <source>
        <dbReference type="ARBA" id="ARBA00022448"/>
    </source>
</evidence>
<feature type="transmembrane region" description="Helical" evidence="16">
    <location>
        <begin position="385"/>
        <end position="412"/>
    </location>
</feature>
<gene>
    <name evidence="18" type="primary">LOC107227004</name>
</gene>
<keyword evidence="6" id="KW-0029">Amino-acid transport</keyword>
<dbReference type="PANTHER" id="PTHR11616">
    <property type="entry name" value="SODIUM/CHLORIDE DEPENDENT TRANSPORTER"/>
    <property type="match status" value="1"/>
</dbReference>
<evidence type="ECO:0000256" key="16">
    <source>
        <dbReference type="SAM" id="Phobius"/>
    </source>
</evidence>
<feature type="transmembrane region" description="Helical" evidence="16">
    <location>
        <begin position="499"/>
        <end position="520"/>
    </location>
</feature>
<evidence type="ECO:0000256" key="12">
    <source>
        <dbReference type="ARBA" id="ARBA00023201"/>
    </source>
</evidence>
<feature type="transmembrane region" description="Helical" evidence="16">
    <location>
        <begin position="454"/>
        <end position="478"/>
    </location>
</feature>
<dbReference type="PRINTS" id="PR00176">
    <property type="entry name" value="NANEUSMPORT"/>
</dbReference>
<feature type="region of interest" description="Disordered" evidence="15">
    <location>
        <begin position="1"/>
        <end position="39"/>
    </location>
</feature>
<evidence type="ECO:0000256" key="13">
    <source>
        <dbReference type="ARBA" id="ARBA00037785"/>
    </source>
</evidence>
<organism evidence="17 18">
    <name type="scientific">Neodiprion lecontei</name>
    <name type="common">Redheaded pine sawfly</name>
    <dbReference type="NCBI Taxonomy" id="441921"/>
    <lineage>
        <taxon>Eukaryota</taxon>
        <taxon>Metazoa</taxon>
        <taxon>Ecdysozoa</taxon>
        <taxon>Arthropoda</taxon>
        <taxon>Hexapoda</taxon>
        <taxon>Insecta</taxon>
        <taxon>Pterygota</taxon>
        <taxon>Neoptera</taxon>
        <taxon>Endopterygota</taxon>
        <taxon>Hymenoptera</taxon>
        <taxon>Tenthredinoidea</taxon>
        <taxon>Diprionidae</taxon>
        <taxon>Diprioninae</taxon>
        <taxon>Neodiprion</taxon>
    </lineage>
</organism>
<feature type="transmembrane region" description="Helical" evidence="16">
    <location>
        <begin position="79"/>
        <end position="99"/>
    </location>
</feature>
<evidence type="ECO:0000313" key="17">
    <source>
        <dbReference type="Proteomes" id="UP000829291"/>
    </source>
</evidence>
<evidence type="ECO:0000256" key="6">
    <source>
        <dbReference type="ARBA" id="ARBA00022970"/>
    </source>
</evidence>
<evidence type="ECO:0000256" key="1">
    <source>
        <dbReference type="ARBA" id="ARBA00004141"/>
    </source>
</evidence>
<evidence type="ECO:0000256" key="4">
    <source>
        <dbReference type="ARBA" id="ARBA00022692"/>
    </source>
</evidence>
<evidence type="ECO:0000256" key="15">
    <source>
        <dbReference type="SAM" id="MobiDB-lite"/>
    </source>
</evidence>
<dbReference type="Pfam" id="PF00209">
    <property type="entry name" value="SNF"/>
    <property type="match status" value="1"/>
</dbReference>
<comment type="subcellular location">
    <subcellularLocation>
        <location evidence="1">Membrane</location>
        <topology evidence="1">Multi-pass membrane protein</topology>
    </subcellularLocation>
</comment>
<feature type="compositionally biased region" description="Basic and acidic residues" evidence="15">
    <location>
        <begin position="1"/>
        <end position="10"/>
    </location>
</feature>
<evidence type="ECO:0000256" key="9">
    <source>
        <dbReference type="ARBA" id="ARBA00023065"/>
    </source>
</evidence>
<evidence type="ECO:0000256" key="14">
    <source>
        <dbReference type="RuleBase" id="RU003732"/>
    </source>
</evidence>